<dbReference type="PANTHER" id="PTHR35333">
    <property type="entry name" value="BETA-LACTAMASE"/>
    <property type="match status" value="1"/>
</dbReference>
<dbReference type="AlphaFoldDB" id="A0A9D1PDT4"/>
<feature type="compositionally biased region" description="Basic and acidic residues" evidence="1">
    <location>
        <begin position="14"/>
        <end position="33"/>
    </location>
</feature>
<evidence type="ECO:0000313" key="5">
    <source>
        <dbReference type="Proteomes" id="UP000886814"/>
    </source>
</evidence>
<evidence type="ECO:0000259" key="3">
    <source>
        <dbReference type="Pfam" id="PF13354"/>
    </source>
</evidence>
<dbReference type="InterPro" id="IPR045155">
    <property type="entry name" value="Beta-lactam_cat"/>
</dbReference>
<gene>
    <name evidence="4" type="ORF">H9747_10765</name>
</gene>
<name>A0A9D1PDT4_9FIRM</name>
<protein>
    <submittedName>
        <fullName evidence="4">Class A beta-lactamase-related serine hydrolase</fullName>
    </submittedName>
</protein>
<feature type="transmembrane region" description="Helical" evidence="2">
    <location>
        <begin position="45"/>
        <end position="67"/>
    </location>
</feature>
<evidence type="ECO:0000313" key="4">
    <source>
        <dbReference type="EMBL" id="HIV39457.1"/>
    </source>
</evidence>
<feature type="region of interest" description="Disordered" evidence="1">
    <location>
        <begin position="82"/>
        <end position="107"/>
    </location>
</feature>
<dbReference type="SUPFAM" id="SSF56601">
    <property type="entry name" value="beta-lactamase/transpeptidase-like"/>
    <property type="match status" value="1"/>
</dbReference>
<dbReference type="EMBL" id="DXIQ01000070">
    <property type="protein sequence ID" value="HIV39457.1"/>
    <property type="molecule type" value="Genomic_DNA"/>
</dbReference>
<dbReference type="GO" id="GO:0008800">
    <property type="term" value="F:beta-lactamase activity"/>
    <property type="evidence" value="ECO:0007669"/>
    <property type="project" value="InterPro"/>
</dbReference>
<evidence type="ECO:0000256" key="1">
    <source>
        <dbReference type="SAM" id="MobiDB-lite"/>
    </source>
</evidence>
<dbReference type="Pfam" id="PF13354">
    <property type="entry name" value="Beta-lactamase2"/>
    <property type="match status" value="1"/>
</dbReference>
<dbReference type="InterPro" id="IPR012338">
    <property type="entry name" value="Beta-lactam/transpept-like"/>
</dbReference>
<dbReference type="GO" id="GO:0046677">
    <property type="term" value="P:response to antibiotic"/>
    <property type="evidence" value="ECO:0007669"/>
    <property type="project" value="InterPro"/>
</dbReference>
<dbReference type="Gene3D" id="3.40.710.10">
    <property type="entry name" value="DD-peptidase/beta-lactamase superfamily"/>
    <property type="match status" value="1"/>
</dbReference>
<keyword evidence="2" id="KW-0812">Transmembrane</keyword>
<keyword evidence="2" id="KW-1133">Transmembrane helix</keyword>
<comment type="caution">
    <text evidence="4">The sequence shown here is derived from an EMBL/GenBank/DDBJ whole genome shotgun (WGS) entry which is preliminary data.</text>
</comment>
<reference evidence="4" key="1">
    <citation type="journal article" date="2021" name="PeerJ">
        <title>Extensive microbial diversity within the chicken gut microbiome revealed by metagenomics and culture.</title>
        <authorList>
            <person name="Gilroy R."/>
            <person name="Ravi A."/>
            <person name="Getino M."/>
            <person name="Pursley I."/>
            <person name="Horton D.L."/>
            <person name="Alikhan N.F."/>
            <person name="Baker D."/>
            <person name="Gharbi K."/>
            <person name="Hall N."/>
            <person name="Watson M."/>
            <person name="Adriaenssens E.M."/>
            <person name="Foster-Nyarko E."/>
            <person name="Jarju S."/>
            <person name="Secka A."/>
            <person name="Antonio M."/>
            <person name="Oren A."/>
            <person name="Chaudhuri R.R."/>
            <person name="La Ragione R."/>
            <person name="Hildebrand F."/>
            <person name="Pallen M.J."/>
        </authorList>
    </citation>
    <scope>NUCLEOTIDE SEQUENCE</scope>
    <source>
        <strain evidence="4">CHK195-9823</strain>
    </source>
</reference>
<feature type="domain" description="Beta-lactamase class A catalytic" evidence="3">
    <location>
        <begin position="127"/>
        <end position="335"/>
    </location>
</feature>
<sequence>MEDQEKRKRRRQSRERQRREAERREAERKKQERIERERIRRKKQVYRQMGILTAAAVLLILLIWGGVTIRAERREAAAQAAAAAAKEQEEREQQQAEQQAEEAMGTAMEELQEDLEDAVLDYDGSWSVYVKELEYDNSFSINNRGIYPASLIKLFAMAATYENMEQVLDNETDYLGSSSSAKETIQTLLENMIEISDNEAYNELVKLQSSSRDFTEGCSIINEYLQENGYVDTGVHTTLHPAASSSVKDGLGDNVTSVEDCGKLLEKIYRGTCGSQEDSGEMLHLLLNQENTLKIPGGLPDGIEVAHKTGETTEVQHDAGIIYGENTDFILCIMVDDVTSAAYVYPQIHELTETVYDALN</sequence>
<reference evidence="4" key="2">
    <citation type="submission" date="2021-04" db="EMBL/GenBank/DDBJ databases">
        <authorList>
            <person name="Gilroy R."/>
        </authorList>
    </citation>
    <scope>NUCLEOTIDE SEQUENCE</scope>
    <source>
        <strain evidence="4">CHK195-9823</strain>
    </source>
</reference>
<dbReference type="GO" id="GO:0030655">
    <property type="term" value="P:beta-lactam antibiotic catabolic process"/>
    <property type="evidence" value="ECO:0007669"/>
    <property type="project" value="InterPro"/>
</dbReference>
<organism evidence="4 5">
    <name type="scientific">Candidatus Blautia stercorigallinarum</name>
    <dbReference type="NCBI Taxonomy" id="2838501"/>
    <lineage>
        <taxon>Bacteria</taxon>
        <taxon>Bacillati</taxon>
        <taxon>Bacillota</taxon>
        <taxon>Clostridia</taxon>
        <taxon>Lachnospirales</taxon>
        <taxon>Lachnospiraceae</taxon>
        <taxon>Blautia</taxon>
    </lineage>
</organism>
<dbReference type="InterPro" id="IPR000871">
    <property type="entry name" value="Beta-lactam_class-A"/>
</dbReference>
<feature type="region of interest" description="Disordered" evidence="1">
    <location>
        <begin position="1"/>
        <end position="33"/>
    </location>
</feature>
<keyword evidence="4" id="KW-0378">Hydrolase</keyword>
<evidence type="ECO:0000256" key="2">
    <source>
        <dbReference type="SAM" id="Phobius"/>
    </source>
</evidence>
<dbReference type="Proteomes" id="UP000886814">
    <property type="component" value="Unassembled WGS sequence"/>
</dbReference>
<proteinExistence type="predicted"/>
<dbReference type="PANTHER" id="PTHR35333:SF3">
    <property type="entry name" value="BETA-LACTAMASE-TYPE TRANSPEPTIDASE FOLD CONTAINING PROTEIN"/>
    <property type="match status" value="1"/>
</dbReference>
<keyword evidence="2" id="KW-0472">Membrane</keyword>
<accession>A0A9D1PDT4</accession>